<dbReference type="RefSeq" id="XP_001745909.1">
    <property type="nucleotide sequence ID" value="XM_001745857.1"/>
</dbReference>
<dbReference type="Gene3D" id="3.40.50.300">
    <property type="entry name" value="P-loop containing nucleotide triphosphate hydrolases"/>
    <property type="match status" value="1"/>
</dbReference>
<evidence type="ECO:0000313" key="1">
    <source>
        <dbReference type="EMBL" id="EDQ89333.1"/>
    </source>
</evidence>
<dbReference type="InterPro" id="IPR027417">
    <property type="entry name" value="P-loop_NTPase"/>
</dbReference>
<dbReference type="EMBL" id="CH991551">
    <property type="protein sequence ID" value="EDQ89333.1"/>
    <property type="molecule type" value="Genomic_DNA"/>
</dbReference>
<accession>A9UZA3</accession>
<dbReference type="InParanoid" id="A9UZA3"/>
<reference evidence="1 2" key="1">
    <citation type="journal article" date="2008" name="Nature">
        <title>The genome of the choanoflagellate Monosiga brevicollis and the origin of metazoans.</title>
        <authorList>
            <consortium name="JGI Sequencing"/>
            <person name="King N."/>
            <person name="Westbrook M.J."/>
            <person name="Young S.L."/>
            <person name="Kuo A."/>
            <person name="Abedin M."/>
            <person name="Chapman J."/>
            <person name="Fairclough S."/>
            <person name="Hellsten U."/>
            <person name="Isogai Y."/>
            <person name="Letunic I."/>
            <person name="Marr M."/>
            <person name="Pincus D."/>
            <person name="Putnam N."/>
            <person name="Rokas A."/>
            <person name="Wright K.J."/>
            <person name="Zuzow R."/>
            <person name="Dirks W."/>
            <person name="Good M."/>
            <person name="Goodstein D."/>
            <person name="Lemons D."/>
            <person name="Li W."/>
            <person name="Lyons J.B."/>
            <person name="Morris A."/>
            <person name="Nichols S."/>
            <person name="Richter D.J."/>
            <person name="Salamov A."/>
            <person name="Bork P."/>
            <person name="Lim W.A."/>
            <person name="Manning G."/>
            <person name="Miller W.T."/>
            <person name="McGinnis W."/>
            <person name="Shapiro H."/>
            <person name="Tjian R."/>
            <person name="Grigoriev I.V."/>
            <person name="Rokhsar D."/>
        </authorList>
    </citation>
    <scope>NUCLEOTIDE SEQUENCE [LARGE SCALE GENOMIC DNA]</scope>
    <source>
        <strain evidence="2">MX1 / ATCC 50154</strain>
    </source>
</reference>
<proteinExistence type="predicted"/>
<protein>
    <recommendedName>
        <fullName evidence="3">G domain-containing protein</fullName>
    </recommendedName>
</protein>
<dbReference type="AlphaFoldDB" id="A9UZA3"/>
<dbReference type="FunCoup" id="A9UZA3">
    <property type="interactions" value="8"/>
</dbReference>
<keyword evidence="2" id="KW-1185">Reference proteome</keyword>
<dbReference type="GeneID" id="5891053"/>
<dbReference type="Proteomes" id="UP000001357">
    <property type="component" value="Unassembled WGS sequence"/>
</dbReference>
<dbReference type="SUPFAM" id="SSF52540">
    <property type="entry name" value="P-loop containing nucleoside triphosphate hydrolases"/>
    <property type="match status" value="1"/>
</dbReference>
<evidence type="ECO:0000313" key="2">
    <source>
        <dbReference type="Proteomes" id="UP000001357"/>
    </source>
</evidence>
<dbReference type="eggNOG" id="ENOG502RRWN">
    <property type="taxonomic scope" value="Eukaryota"/>
</dbReference>
<dbReference type="KEGG" id="mbr:MONBRDRAFT_37050"/>
<organism evidence="1 2">
    <name type="scientific">Monosiga brevicollis</name>
    <name type="common">Choanoflagellate</name>
    <dbReference type="NCBI Taxonomy" id="81824"/>
    <lineage>
        <taxon>Eukaryota</taxon>
        <taxon>Choanoflagellata</taxon>
        <taxon>Craspedida</taxon>
        <taxon>Salpingoecidae</taxon>
        <taxon>Monosiga</taxon>
    </lineage>
</organism>
<evidence type="ECO:0008006" key="3">
    <source>
        <dbReference type="Google" id="ProtNLM"/>
    </source>
</evidence>
<name>A9UZA3_MONBE</name>
<dbReference type="STRING" id="81824.A9UZA3"/>
<gene>
    <name evidence="1" type="ORF">MONBRDRAFT_37050</name>
</gene>
<sequence>MADASSAEVRDKLLGNVLGFSHNVTSIIPLVNVLLAGAAGSGKSALLNTLHTIFMVRGHLSDIVEQGQAATDGQMTNRLFKTQFKLNQSDVARLAEERGVRLDDRAAHIMPWSLWDTMGFHDANLDSINLRAMLSGRMLSGHPLTQGGDNEDKHFLRDNPGPQHAVHCVIATVAAPQAKDPVVQQNIIQLRRRLHERRTPYLVALTKIDLLGADVKVADVVRELAHDVGIRACNIYPVELYGENPDVVVGDPKIETPVLRLLWAALCAAEDRLRHSQAAEPVSFDAAVGVAADCPKYPGSPM</sequence>